<dbReference type="NCBIfam" id="TIGR00231">
    <property type="entry name" value="small_GTP"/>
    <property type="match status" value="1"/>
</dbReference>
<evidence type="ECO:0000256" key="1">
    <source>
        <dbReference type="ARBA" id="ARBA00010290"/>
    </source>
</evidence>
<dbReference type="Pfam" id="PF00025">
    <property type="entry name" value="Arf"/>
    <property type="match status" value="1"/>
</dbReference>
<comment type="similarity">
    <text evidence="1 6">Belongs to the small GTPase superfamily. Arf family.</text>
</comment>
<name>A0AAW2YGW1_9EUKA</name>
<dbReference type="InterPro" id="IPR005225">
    <property type="entry name" value="Small_GTP-bd"/>
</dbReference>
<dbReference type="SMART" id="SM00178">
    <property type="entry name" value="SAR"/>
    <property type="match status" value="1"/>
</dbReference>
<dbReference type="SUPFAM" id="SSF52540">
    <property type="entry name" value="P-loop containing nucleoside triphosphate hydrolases"/>
    <property type="match status" value="1"/>
</dbReference>
<dbReference type="SMART" id="SM00177">
    <property type="entry name" value="ARF"/>
    <property type="match status" value="1"/>
</dbReference>
<dbReference type="PRINTS" id="PR00328">
    <property type="entry name" value="SAR1GTPBP"/>
</dbReference>
<evidence type="ECO:0000256" key="4">
    <source>
        <dbReference type="PIRSR" id="PIRSR606689-1"/>
    </source>
</evidence>
<dbReference type="EMBL" id="JAOPGA020000004">
    <property type="protein sequence ID" value="KAL0476312.1"/>
    <property type="molecule type" value="Genomic_DNA"/>
</dbReference>
<dbReference type="InterPro" id="IPR006689">
    <property type="entry name" value="Small_GTPase_ARF/SAR"/>
</dbReference>
<dbReference type="Gene3D" id="3.40.50.300">
    <property type="entry name" value="P-loop containing nucleotide triphosphate hydrolases"/>
    <property type="match status" value="1"/>
</dbReference>
<dbReference type="FunFam" id="3.40.50.300:FF:000412">
    <property type="entry name" value="ADP-ribosylation factor 1"/>
    <property type="match status" value="1"/>
</dbReference>
<evidence type="ECO:0000256" key="2">
    <source>
        <dbReference type="ARBA" id="ARBA00022741"/>
    </source>
</evidence>
<accession>A0AAW2YGW1</accession>
<evidence type="ECO:0000313" key="7">
    <source>
        <dbReference type="EMBL" id="KAL0476312.1"/>
    </source>
</evidence>
<feature type="binding site" evidence="4">
    <location>
        <begin position="139"/>
        <end position="142"/>
    </location>
    <ligand>
        <name>GTP</name>
        <dbReference type="ChEBI" id="CHEBI:37565"/>
    </ligand>
</feature>
<reference evidence="7 8" key="1">
    <citation type="submission" date="2024-03" db="EMBL/GenBank/DDBJ databases">
        <title>The Acrasis kona genome and developmental transcriptomes reveal deep origins of eukaryotic multicellular pathways.</title>
        <authorList>
            <person name="Sheikh S."/>
            <person name="Fu C.-J."/>
            <person name="Brown M.W."/>
            <person name="Baldauf S.L."/>
        </authorList>
    </citation>
    <scope>NUCLEOTIDE SEQUENCE [LARGE SCALE GENOMIC DNA]</scope>
    <source>
        <strain evidence="7 8">ATCC MYA-3509</strain>
    </source>
</reference>
<feature type="binding site" evidence="4">
    <location>
        <begin position="21"/>
        <end position="28"/>
    </location>
    <ligand>
        <name>GTP</name>
        <dbReference type="ChEBI" id="CHEBI:37565"/>
    </ligand>
</feature>
<evidence type="ECO:0000256" key="3">
    <source>
        <dbReference type="ARBA" id="ARBA00023134"/>
    </source>
</evidence>
<keyword evidence="3 4" id="KW-0342">GTP-binding</keyword>
<dbReference type="AlphaFoldDB" id="A0AAW2YGW1"/>
<dbReference type="Proteomes" id="UP001431209">
    <property type="component" value="Unassembled WGS sequence"/>
</dbReference>
<dbReference type="InterPro" id="IPR024156">
    <property type="entry name" value="Small_GTPase_ARF"/>
</dbReference>
<sequence>MGSLLSILNKKSRDCRILCIGLDDAGKTTLIKQMGLKKLYSKAQQKLEDGEEIDITETVPTIGFNVKEIQYKKTKFAIWDLGGQQGIRDLWVHYFEGTDGIIYVMDSSNRARLKECKDQLYKLLANDQLKNAILLVLANKSDKPNALTTTEVIAQMELEEKLGESRPWFVQSISAINGKGIDTGLDWFSNHL</sequence>
<dbReference type="PROSITE" id="PS51417">
    <property type="entry name" value="ARF"/>
    <property type="match status" value="1"/>
</dbReference>
<organism evidence="7 8">
    <name type="scientific">Acrasis kona</name>
    <dbReference type="NCBI Taxonomy" id="1008807"/>
    <lineage>
        <taxon>Eukaryota</taxon>
        <taxon>Discoba</taxon>
        <taxon>Heterolobosea</taxon>
        <taxon>Tetramitia</taxon>
        <taxon>Eutetramitia</taxon>
        <taxon>Acrasidae</taxon>
        <taxon>Acrasis</taxon>
    </lineage>
</organism>
<feature type="binding site" evidence="5">
    <location>
        <position position="61"/>
    </location>
    <ligand>
        <name>Mg(2+)</name>
        <dbReference type="ChEBI" id="CHEBI:18420"/>
    </ligand>
</feature>
<evidence type="ECO:0000313" key="8">
    <source>
        <dbReference type="Proteomes" id="UP001431209"/>
    </source>
</evidence>
<keyword evidence="5" id="KW-0479">Metal-binding</keyword>
<dbReference type="InterPro" id="IPR027417">
    <property type="entry name" value="P-loop_NTPase"/>
</dbReference>
<keyword evidence="2 4" id="KW-0547">Nucleotide-binding</keyword>
<dbReference type="GO" id="GO:0046872">
    <property type="term" value="F:metal ion binding"/>
    <property type="evidence" value="ECO:0007669"/>
    <property type="project" value="UniProtKB-KW"/>
</dbReference>
<feature type="binding site" evidence="5">
    <location>
        <position position="28"/>
    </location>
    <ligand>
        <name>Mg(2+)</name>
        <dbReference type="ChEBI" id="CHEBI:18420"/>
    </ligand>
</feature>
<protein>
    <submittedName>
        <fullName evidence="7">ADP-ribosylation factor ARF1</fullName>
    </submittedName>
</protein>
<feature type="binding site" evidence="4">
    <location>
        <position position="83"/>
    </location>
    <ligand>
        <name>GTP</name>
        <dbReference type="ChEBI" id="CHEBI:37565"/>
    </ligand>
</feature>
<gene>
    <name evidence="7" type="ORF">AKO1_003521</name>
</gene>
<dbReference type="GO" id="GO:0030010">
    <property type="term" value="P:establishment of cell polarity"/>
    <property type="evidence" value="ECO:0007669"/>
    <property type="project" value="UniProtKB-ARBA"/>
</dbReference>
<proteinExistence type="inferred from homology"/>
<evidence type="ECO:0000256" key="5">
    <source>
        <dbReference type="PIRSR" id="PIRSR606689-2"/>
    </source>
</evidence>
<dbReference type="GO" id="GO:0003924">
    <property type="term" value="F:GTPase activity"/>
    <property type="evidence" value="ECO:0007669"/>
    <property type="project" value="InterPro"/>
</dbReference>
<dbReference type="CDD" id="cd00878">
    <property type="entry name" value="Arf_Arl"/>
    <property type="match status" value="1"/>
</dbReference>
<keyword evidence="8" id="KW-1185">Reference proteome</keyword>
<keyword evidence="5" id="KW-0460">Magnesium</keyword>
<evidence type="ECO:0000256" key="6">
    <source>
        <dbReference type="RuleBase" id="RU003925"/>
    </source>
</evidence>
<comment type="caution">
    <text evidence="7">The sequence shown here is derived from an EMBL/GenBank/DDBJ whole genome shotgun (WGS) entry which is preliminary data.</text>
</comment>
<dbReference type="PANTHER" id="PTHR11711">
    <property type="entry name" value="ADP RIBOSYLATION FACTOR-RELATED"/>
    <property type="match status" value="1"/>
</dbReference>
<dbReference type="GO" id="GO:0005525">
    <property type="term" value="F:GTP binding"/>
    <property type="evidence" value="ECO:0007669"/>
    <property type="project" value="UniProtKB-KW"/>
</dbReference>